<evidence type="ECO:0000313" key="9">
    <source>
        <dbReference type="EMBL" id="KAK4359418.1"/>
    </source>
</evidence>
<proteinExistence type="predicted"/>
<keyword evidence="5" id="KW-0010">Activator</keyword>
<evidence type="ECO:0000313" key="10">
    <source>
        <dbReference type="Proteomes" id="UP001291623"/>
    </source>
</evidence>
<sequence>MPEKVQKQCFRGVRKRPWGKYAAEIRDSTRNGERVWLGTFDSAEEAALAYDQAALSVRGPSTCLNFPVDKVRLSLEAMSCGSSASDNQEIVGTSVAALKERHKKRNSKKKQEKKRNNVIVFEDLGSDLLDELLNED</sequence>
<dbReference type="InterPro" id="IPR044808">
    <property type="entry name" value="ERF_plant"/>
</dbReference>
<dbReference type="EMBL" id="JAVYJV010000011">
    <property type="protein sequence ID" value="KAK4359418.1"/>
    <property type="molecule type" value="Genomic_DNA"/>
</dbReference>
<evidence type="ECO:0000256" key="2">
    <source>
        <dbReference type="ARBA" id="ARBA00022821"/>
    </source>
</evidence>
<dbReference type="PROSITE" id="PS51032">
    <property type="entry name" value="AP2_ERF"/>
    <property type="match status" value="1"/>
</dbReference>
<keyword evidence="2" id="KW-0611">Plant defense</keyword>
<protein>
    <recommendedName>
        <fullName evidence="8">AP2/ERF domain-containing protein</fullName>
    </recommendedName>
</protein>
<comment type="caution">
    <text evidence="9">The sequence shown here is derived from an EMBL/GenBank/DDBJ whole genome shotgun (WGS) entry which is preliminary data.</text>
</comment>
<evidence type="ECO:0000256" key="7">
    <source>
        <dbReference type="ARBA" id="ARBA00023242"/>
    </source>
</evidence>
<keyword evidence="3" id="KW-0805">Transcription regulation</keyword>
<comment type="subcellular location">
    <subcellularLocation>
        <location evidence="1">Nucleus</location>
    </subcellularLocation>
</comment>
<dbReference type="GO" id="GO:0006952">
    <property type="term" value="P:defense response"/>
    <property type="evidence" value="ECO:0007669"/>
    <property type="project" value="UniProtKB-KW"/>
</dbReference>
<gene>
    <name evidence="9" type="ORF">RND71_021647</name>
</gene>
<dbReference type="GO" id="GO:0003677">
    <property type="term" value="F:DNA binding"/>
    <property type="evidence" value="ECO:0007669"/>
    <property type="project" value="UniProtKB-KW"/>
</dbReference>
<reference evidence="9" key="1">
    <citation type="submission" date="2023-12" db="EMBL/GenBank/DDBJ databases">
        <title>Genome assembly of Anisodus tanguticus.</title>
        <authorList>
            <person name="Wang Y.-J."/>
        </authorList>
    </citation>
    <scope>NUCLEOTIDE SEQUENCE</scope>
    <source>
        <strain evidence="9">KB-2021</strain>
        <tissue evidence="9">Leaf</tissue>
    </source>
</reference>
<dbReference type="AlphaFoldDB" id="A0AAE1RYG0"/>
<dbReference type="GO" id="GO:0005634">
    <property type="term" value="C:nucleus"/>
    <property type="evidence" value="ECO:0007669"/>
    <property type="project" value="UniProtKB-SubCell"/>
</dbReference>
<dbReference type="Gene3D" id="3.30.730.10">
    <property type="entry name" value="AP2/ERF domain"/>
    <property type="match status" value="1"/>
</dbReference>
<evidence type="ECO:0000256" key="1">
    <source>
        <dbReference type="ARBA" id="ARBA00004123"/>
    </source>
</evidence>
<feature type="domain" description="AP2/ERF" evidence="8">
    <location>
        <begin position="9"/>
        <end position="67"/>
    </location>
</feature>
<evidence type="ECO:0000256" key="3">
    <source>
        <dbReference type="ARBA" id="ARBA00023015"/>
    </source>
</evidence>
<name>A0AAE1RYG0_9SOLA</name>
<keyword evidence="10" id="KW-1185">Reference proteome</keyword>
<dbReference type="InterPro" id="IPR001471">
    <property type="entry name" value="AP2/ERF_dom"/>
</dbReference>
<dbReference type="SUPFAM" id="SSF54171">
    <property type="entry name" value="DNA-binding domain"/>
    <property type="match status" value="1"/>
</dbReference>
<dbReference type="PANTHER" id="PTHR31190:SF72">
    <property type="entry name" value="AP2 DOMAIN CONTAINING PROTEIN, EXPRESSED"/>
    <property type="match status" value="1"/>
</dbReference>
<dbReference type="Proteomes" id="UP001291623">
    <property type="component" value="Unassembled WGS sequence"/>
</dbReference>
<keyword evidence="6" id="KW-0804">Transcription</keyword>
<dbReference type="CDD" id="cd00018">
    <property type="entry name" value="AP2"/>
    <property type="match status" value="1"/>
</dbReference>
<dbReference type="FunFam" id="3.30.730.10:FF:000001">
    <property type="entry name" value="Ethylene-responsive transcription factor 2"/>
    <property type="match status" value="1"/>
</dbReference>
<dbReference type="InterPro" id="IPR036955">
    <property type="entry name" value="AP2/ERF_dom_sf"/>
</dbReference>
<evidence type="ECO:0000256" key="4">
    <source>
        <dbReference type="ARBA" id="ARBA00023125"/>
    </source>
</evidence>
<organism evidence="9 10">
    <name type="scientific">Anisodus tanguticus</name>
    <dbReference type="NCBI Taxonomy" id="243964"/>
    <lineage>
        <taxon>Eukaryota</taxon>
        <taxon>Viridiplantae</taxon>
        <taxon>Streptophyta</taxon>
        <taxon>Embryophyta</taxon>
        <taxon>Tracheophyta</taxon>
        <taxon>Spermatophyta</taxon>
        <taxon>Magnoliopsida</taxon>
        <taxon>eudicotyledons</taxon>
        <taxon>Gunneridae</taxon>
        <taxon>Pentapetalae</taxon>
        <taxon>asterids</taxon>
        <taxon>lamiids</taxon>
        <taxon>Solanales</taxon>
        <taxon>Solanaceae</taxon>
        <taxon>Solanoideae</taxon>
        <taxon>Hyoscyameae</taxon>
        <taxon>Anisodus</taxon>
    </lineage>
</organism>
<keyword evidence="7" id="KW-0539">Nucleus</keyword>
<dbReference type="GO" id="GO:0009873">
    <property type="term" value="P:ethylene-activated signaling pathway"/>
    <property type="evidence" value="ECO:0007669"/>
    <property type="project" value="InterPro"/>
</dbReference>
<dbReference type="PRINTS" id="PR00367">
    <property type="entry name" value="ETHRSPELEMNT"/>
</dbReference>
<dbReference type="InterPro" id="IPR016177">
    <property type="entry name" value="DNA-bd_dom_sf"/>
</dbReference>
<evidence type="ECO:0000259" key="8">
    <source>
        <dbReference type="PROSITE" id="PS51032"/>
    </source>
</evidence>
<dbReference type="SMART" id="SM00380">
    <property type="entry name" value="AP2"/>
    <property type="match status" value="1"/>
</dbReference>
<evidence type="ECO:0000256" key="6">
    <source>
        <dbReference type="ARBA" id="ARBA00023163"/>
    </source>
</evidence>
<dbReference type="Pfam" id="PF00847">
    <property type="entry name" value="AP2"/>
    <property type="match status" value="1"/>
</dbReference>
<accession>A0AAE1RYG0</accession>
<keyword evidence="4" id="KW-0238">DNA-binding</keyword>
<evidence type="ECO:0000256" key="5">
    <source>
        <dbReference type="ARBA" id="ARBA00023159"/>
    </source>
</evidence>
<dbReference type="GO" id="GO:0003700">
    <property type="term" value="F:DNA-binding transcription factor activity"/>
    <property type="evidence" value="ECO:0007669"/>
    <property type="project" value="InterPro"/>
</dbReference>
<dbReference type="PANTHER" id="PTHR31190">
    <property type="entry name" value="DNA-BINDING DOMAIN"/>
    <property type="match status" value="1"/>
</dbReference>